<dbReference type="GO" id="GO:0006355">
    <property type="term" value="P:regulation of DNA-templated transcription"/>
    <property type="evidence" value="ECO:0007669"/>
    <property type="project" value="InterPro"/>
</dbReference>
<dbReference type="InterPro" id="IPR000595">
    <property type="entry name" value="cNMP-bd_dom"/>
</dbReference>
<dbReference type="SUPFAM" id="SSF51206">
    <property type="entry name" value="cAMP-binding domain-like"/>
    <property type="match status" value="1"/>
</dbReference>
<dbReference type="InterPro" id="IPR014710">
    <property type="entry name" value="RmlC-like_jellyroll"/>
</dbReference>
<keyword evidence="1" id="KW-0805">Transcription regulation</keyword>
<evidence type="ECO:0000313" key="6">
    <source>
        <dbReference type="EMBL" id="OUN37595.1"/>
    </source>
</evidence>
<dbReference type="Pfam" id="PF13545">
    <property type="entry name" value="HTH_Crp_2"/>
    <property type="match status" value="1"/>
</dbReference>
<dbReference type="InterPro" id="IPR012318">
    <property type="entry name" value="HTH_CRP"/>
</dbReference>
<dbReference type="PROSITE" id="PS50042">
    <property type="entry name" value="CNMP_BINDING_3"/>
    <property type="match status" value="1"/>
</dbReference>
<evidence type="ECO:0000256" key="1">
    <source>
        <dbReference type="ARBA" id="ARBA00023015"/>
    </source>
</evidence>
<evidence type="ECO:0000256" key="2">
    <source>
        <dbReference type="ARBA" id="ARBA00023125"/>
    </source>
</evidence>
<dbReference type="Pfam" id="PF00027">
    <property type="entry name" value="cNMP_binding"/>
    <property type="match status" value="1"/>
</dbReference>
<evidence type="ECO:0000259" key="5">
    <source>
        <dbReference type="PROSITE" id="PS51063"/>
    </source>
</evidence>
<feature type="domain" description="Cyclic nucleotide-binding" evidence="4">
    <location>
        <begin position="15"/>
        <end position="138"/>
    </location>
</feature>
<evidence type="ECO:0000259" key="4">
    <source>
        <dbReference type="PROSITE" id="PS50042"/>
    </source>
</evidence>
<dbReference type="SUPFAM" id="SSF46785">
    <property type="entry name" value="Winged helix' DNA-binding domain"/>
    <property type="match status" value="1"/>
</dbReference>
<dbReference type="SMART" id="SM00100">
    <property type="entry name" value="cNMP"/>
    <property type="match status" value="1"/>
</dbReference>
<evidence type="ECO:0000256" key="3">
    <source>
        <dbReference type="ARBA" id="ARBA00023163"/>
    </source>
</evidence>
<dbReference type="InterPro" id="IPR018490">
    <property type="entry name" value="cNMP-bd_dom_sf"/>
</dbReference>
<dbReference type="GO" id="GO:0003677">
    <property type="term" value="F:DNA binding"/>
    <property type="evidence" value="ECO:0007669"/>
    <property type="project" value="UniProtKB-KW"/>
</dbReference>
<dbReference type="Gene3D" id="2.60.120.10">
    <property type="entry name" value="Jelly Rolls"/>
    <property type="match status" value="1"/>
</dbReference>
<dbReference type="PROSITE" id="PS51063">
    <property type="entry name" value="HTH_CRP_2"/>
    <property type="match status" value="1"/>
</dbReference>
<proteinExistence type="predicted"/>
<gene>
    <name evidence="6" type="ORF">B5G26_16505</name>
</gene>
<organism evidence="6 7">
    <name type="scientific">Anaerotignum lactatifermentans</name>
    <dbReference type="NCBI Taxonomy" id="160404"/>
    <lineage>
        <taxon>Bacteria</taxon>
        <taxon>Bacillati</taxon>
        <taxon>Bacillota</taxon>
        <taxon>Clostridia</taxon>
        <taxon>Lachnospirales</taxon>
        <taxon>Anaerotignaceae</taxon>
        <taxon>Anaerotignum</taxon>
    </lineage>
</organism>
<feature type="domain" description="HTH crp-type" evidence="5">
    <location>
        <begin position="156"/>
        <end position="223"/>
    </location>
</feature>
<reference evidence="7" key="1">
    <citation type="submission" date="2017-04" db="EMBL/GenBank/DDBJ databases">
        <title>Function of individual gut microbiota members based on whole genome sequencing of pure cultures obtained from chicken caecum.</title>
        <authorList>
            <person name="Medvecky M."/>
            <person name="Cejkova D."/>
            <person name="Polansky O."/>
            <person name="Karasova D."/>
            <person name="Kubasova T."/>
            <person name="Cizek A."/>
            <person name="Rychlik I."/>
        </authorList>
    </citation>
    <scope>NUCLEOTIDE SEQUENCE [LARGE SCALE GENOMIC DNA]</scope>
    <source>
        <strain evidence="7">An75</strain>
    </source>
</reference>
<accession>A0A1Y3TNQ3</accession>
<keyword evidence="3" id="KW-0804">Transcription</keyword>
<name>A0A1Y3TNQ3_9FIRM</name>
<dbReference type="InterPro" id="IPR036390">
    <property type="entry name" value="WH_DNA-bd_sf"/>
</dbReference>
<evidence type="ECO:0008006" key="8">
    <source>
        <dbReference type="Google" id="ProtNLM"/>
    </source>
</evidence>
<sequence>MGIMINIDQLLTYPLFRNLQSSALEEILQCVHVQYRSFPKGYYLAMTEDEIRYIGIVCKGSVQMIKEDYWGNKTLLVHMRPGELFGETFVCSALFASKVSFVTAEKTEILFLNYDRVMHTCSLTCRYHHRLIENMLQCIAEKNMRLMEKIEIVSKKTLRDKLMTYLSFEAQKQGTDYFTIPLGRMELAEYLCADRSAITRELVSMQEDGLITFEKNQFRILIK</sequence>
<keyword evidence="2" id="KW-0238">DNA-binding</keyword>
<dbReference type="Proteomes" id="UP000195455">
    <property type="component" value="Unassembled WGS sequence"/>
</dbReference>
<dbReference type="AlphaFoldDB" id="A0A1Y3TNQ3"/>
<dbReference type="CDD" id="cd00038">
    <property type="entry name" value="CAP_ED"/>
    <property type="match status" value="1"/>
</dbReference>
<comment type="caution">
    <text evidence="6">The sequence shown here is derived from an EMBL/GenBank/DDBJ whole genome shotgun (WGS) entry which is preliminary data.</text>
</comment>
<dbReference type="EMBL" id="NFHM01000069">
    <property type="protein sequence ID" value="OUN37595.1"/>
    <property type="molecule type" value="Genomic_DNA"/>
</dbReference>
<evidence type="ECO:0000313" key="7">
    <source>
        <dbReference type="Proteomes" id="UP000195455"/>
    </source>
</evidence>
<protein>
    <recommendedName>
        <fullName evidence="8">Crp/Fnr family transcriptional regulator</fullName>
    </recommendedName>
</protein>